<dbReference type="STRING" id="1304275.C41B8_12880"/>
<dbReference type="GO" id="GO:0016491">
    <property type="term" value="F:oxidoreductase activity"/>
    <property type="evidence" value="ECO:0007669"/>
    <property type="project" value="UniProtKB-KW"/>
</dbReference>
<accession>A0A084IJG8</accession>
<dbReference type="InterPro" id="IPR002347">
    <property type="entry name" value="SDR_fam"/>
</dbReference>
<dbReference type="PRINTS" id="PR00081">
    <property type="entry name" value="GDHRDH"/>
</dbReference>
<dbReference type="PATRIC" id="fig|1304275.5.peg.2628"/>
<dbReference type="Pfam" id="PF13561">
    <property type="entry name" value="adh_short_C2"/>
    <property type="match status" value="1"/>
</dbReference>
<dbReference type="Proteomes" id="UP000028302">
    <property type="component" value="Unassembled WGS sequence"/>
</dbReference>
<gene>
    <name evidence="3" type="ORF">C41B8_12880</name>
</gene>
<dbReference type="EMBL" id="APNK01000021">
    <property type="protein sequence ID" value="KEZ76852.1"/>
    <property type="molecule type" value="Genomic_DNA"/>
</dbReference>
<protein>
    <submittedName>
        <fullName evidence="3">Short chain dehydrogenase</fullName>
    </submittedName>
</protein>
<comment type="similarity">
    <text evidence="1">Belongs to the short-chain dehydrogenases/reductases (SDR) family.</text>
</comment>
<dbReference type="AlphaFoldDB" id="A0A084IJG8"/>
<dbReference type="PANTHER" id="PTHR43477">
    <property type="entry name" value="DIHYDROANTICAPSIN 7-DEHYDROGENASE"/>
    <property type="match status" value="1"/>
</dbReference>
<reference evidence="3 4" key="1">
    <citation type="submission" date="2013-03" db="EMBL/GenBank/DDBJ databases">
        <title>Salinisphaera hydrothermalis C41B8 Genome Sequencing.</title>
        <authorList>
            <person name="Li C."/>
            <person name="Lai Q."/>
            <person name="Shao Z."/>
        </authorList>
    </citation>
    <scope>NUCLEOTIDE SEQUENCE [LARGE SCALE GENOMIC DNA]</scope>
    <source>
        <strain evidence="3 4">C41B8</strain>
    </source>
</reference>
<dbReference type="NCBIfam" id="NF005449">
    <property type="entry name" value="PRK07041.1"/>
    <property type="match status" value="1"/>
</dbReference>
<dbReference type="RefSeq" id="WP_037338915.1">
    <property type="nucleotide sequence ID" value="NZ_APNK01000021.1"/>
</dbReference>
<dbReference type="InterPro" id="IPR036291">
    <property type="entry name" value="NAD(P)-bd_dom_sf"/>
</dbReference>
<proteinExistence type="inferred from homology"/>
<dbReference type="SUPFAM" id="SSF51735">
    <property type="entry name" value="NAD(P)-binding Rossmann-fold domains"/>
    <property type="match status" value="1"/>
</dbReference>
<name>A0A084IJG8_SALHC</name>
<dbReference type="Gene3D" id="3.40.50.720">
    <property type="entry name" value="NAD(P)-binding Rossmann-like Domain"/>
    <property type="match status" value="1"/>
</dbReference>
<organism evidence="3 4">
    <name type="scientific">Salinisphaera hydrothermalis (strain C41B8)</name>
    <dbReference type="NCBI Taxonomy" id="1304275"/>
    <lineage>
        <taxon>Bacteria</taxon>
        <taxon>Pseudomonadati</taxon>
        <taxon>Pseudomonadota</taxon>
        <taxon>Gammaproteobacteria</taxon>
        <taxon>Salinisphaerales</taxon>
        <taxon>Salinisphaeraceae</taxon>
        <taxon>Salinisphaera</taxon>
    </lineage>
</organism>
<evidence type="ECO:0000256" key="2">
    <source>
        <dbReference type="ARBA" id="ARBA00023002"/>
    </source>
</evidence>
<keyword evidence="4" id="KW-1185">Reference proteome</keyword>
<dbReference type="OrthoDB" id="9806974at2"/>
<dbReference type="InterPro" id="IPR051122">
    <property type="entry name" value="SDR_DHRS6-like"/>
</dbReference>
<dbReference type="PANTHER" id="PTHR43477:SF1">
    <property type="entry name" value="DIHYDROANTICAPSIN 7-DEHYDROGENASE"/>
    <property type="match status" value="1"/>
</dbReference>
<comment type="caution">
    <text evidence="3">The sequence shown here is derived from an EMBL/GenBank/DDBJ whole genome shotgun (WGS) entry which is preliminary data.</text>
</comment>
<evidence type="ECO:0000256" key="1">
    <source>
        <dbReference type="ARBA" id="ARBA00006484"/>
    </source>
</evidence>
<evidence type="ECO:0000313" key="3">
    <source>
        <dbReference type="EMBL" id="KEZ76852.1"/>
    </source>
</evidence>
<dbReference type="eggNOG" id="COG1028">
    <property type="taxonomic scope" value="Bacteria"/>
</dbReference>
<evidence type="ECO:0000313" key="4">
    <source>
        <dbReference type="Proteomes" id="UP000028302"/>
    </source>
</evidence>
<sequence length="237" mass="24477">MASLANTRVLVIGGSSGIGEAVARRSAESGAEVTIASRSADKLTRAAETIGHGVQTAVLDTRDNTAIEGFFADNAPWDHLIVSSAATARGGMRSMSLEDAYASMDSKFWGAYRAVRAARMTDGGTITLVSGFLSERPSAGATLQGAINAALEGLMRGLALELAPVRVNAVSPGMIDTPLWADMPEARRRELMKTAASDLPVGRVGRAGDIANAVHYLMITGFATGSVVRVDGGGAIA</sequence>
<keyword evidence="2" id="KW-0560">Oxidoreductase</keyword>